<comment type="caution">
    <text evidence="4">The sequence shown here is derived from an EMBL/GenBank/DDBJ whole genome shotgun (WGS) entry which is preliminary data.</text>
</comment>
<dbReference type="Pfam" id="PF02579">
    <property type="entry name" value="Nitro_FeMo-Co"/>
    <property type="match status" value="1"/>
</dbReference>
<gene>
    <name evidence="4" type="ORF">ADIMK_3097</name>
</gene>
<sequence>MSTESTHACVADAVKDTSRLIVAFASQEGDIVDQHFGSSQAFHVWSISAESAEPVAQRSFGHEKQDGNEDKLKPKMLWLVGADVVYCGSIGGSATRQLVALGINPIQVKGGPDVDELIEALQAQLNSDSPEFWLANIVKRKRSGGERRFEMMANDSWDE</sequence>
<dbReference type="InterPro" id="IPR034169">
    <property type="entry name" value="NifX-like"/>
</dbReference>
<dbReference type="OrthoDB" id="9797941at2"/>
<dbReference type="InterPro" id="IPR051840">
    <property type="entry name" value="NifX/NifY_domain"/>
</dbReference>
<dbReference type="Gene3D" id="3.30.420.130">
    <property type="entry name" value="Dinitrogenase iron-molybdenum cofactor biosynthesis domain"/>
    <property type="match status" value="1"/>
</dbReference>
<dbReference type="STRING" id="1232683.ADIMK_3097"/>
<dbReference type="Proteomes" id="UP000028252">
    <property type="component" value="Unassembled WGS sequence"/>
</dbReference>
<keyword evidence="5" id="KW-1185">Reference proteome</keyword>
<dbReference type="eggNOG" id="COG1433">
    <property type="taxonomic scope" value="Bacteria"/>
</dbReference>
<dbReference type="InterPro" id="IPR003731">
    <property type="entry name" value="Di-Nase_FeMo-co_biosynth"/>
</dbReference>
<dbReference type="AlphaFoldDB" id="A0A081FVS0"/>
<evidence type="ECO:0000313" key="5">
    <source>
        <dbReference type="Proteomes" id="UP000028252"/>
    </source>
</evidence>
<evidence type="ECO:0000256" key="1">
    <source>
        <dbReference type="ARBA" id="ARBA00010285"/>
    </source>
</evidence>
<dbReference type="InterPro" id="IPR036105">
    <property type="entry name" value="DiNase_FeMo-co_biosyn_sf"/>
</dbReference>
<dbReference type="RefSeq" id="WP_036190128.1">
    <property type="nucleotide sequence ID" value="NZ_JMQN01000047.1"/>
</dbReference>
<dbReference type="PANTHER" id="PTHR33937">
    <property type="entry name" value="IRON-MOLYBDENUM PROTEIN-RELATED-RELATED"/>
    <property type="match status" value="1"/>
</dbReference>
<dbReference type="PATRIC" id="fig|1232683.4.peg.3047"/>
<comment type="similarity">
    <text evidence="1">Belongs to the NifX/NifY family.</text>
</comment>
<evidence type="ECO:0000256" key="2">
    <source>
        <dbReference type="ARBA" id="ARBA00023231"/>
    </source>
</evidence>
<feature type="domain" description="Dinitrogenase iron-molybdenum cofactor biosynthesis" evidence="3">
    <location>
        <begin position="29"/>
        <end position="122"/>
    </location>
</feature>
<keyword evidence="2" id="KW-0535">Nitrogen fixation</keyword>
<reference evidence="4 5" key="1">
    <citation type="submission" date="2014-04" db="EMBL/GenBank/DDBJ databases">
        <title>Marinobacterium kochiensis sp. nov., isolated from sediment sample collected from Kochi backwaters in Kerala, India.</title>
        <authorList>
            <person name="Singh A."/>
            <person name="Pinnaka A.K."/>
        </authorList>
    </citation>
    <scope>NUCLEOTIDE SEQUENCE [LARGE SCALE GENOMIC DNA]</scope>
    <source>
        <strain evidence="4 5">AK27</strain>
    </source>
</reference>
<name>A0A081FVS0_9GAMM</name>
<accession>A0A081FVS0</accession>
<evidence type="ECO:0000259" key="3">
    <source>
        <dbReference type="Pfam" id="PF02579"/>
    </source>
</evidence>
<protein>
    <submittedName>
        <fullName evidence="4">Nitrogenase FeMo-cofactor carrier protein NifX</fullName>
    </submittedName>
</protein>
<dbReference type="SUPFAM" id="SSF53146">
    <property type="entry name" value="Nitrogenase accessory factor-like"/>
    <property type="match status" value="1"/>
</dbReference>
<dbReference type="EMBL" id="JMQN01000047">
    <property type="protein sequence ID" value="KEA62625.1"/>
    <property type="molecule type" value="Genomic_DNA"/>
</dbReference>
<evidence type="ECO:0000313" key="4">
    <source>
        <dbReference type="EMBL" id="KEA62625.1"/>
    </source>
</evidence>
<dbReference type="PANTHER" id="PTHR33937:SF1">
    <property type="entry name" value="IRON-MOLIBDENUM COFACTOR PROCESSING PROTEIN"/>
    <property type="match status" value="1"/>
</dbReference>
<dbReference type="CDD" id="cd00853">
    <property type="entry name" value="NifX"/>
    <property type="match status" value="1"/>
</dbReference>
<proteinExistence type="inferred from homology"/>
<organism evidence="4 5">
    <name type="scientific">Marinobacterium lacunae</name>
    <dbReference type="NCBI Taxonomy" id="1232683"/>
    <lineage>
        <taxon>Bacteria</taxon>
        <taxon>Pseudomonadati</taxon>
        <taxon>Pseudomonadota</taxon>
        <taxon>Gammaproteobacteria</taxon>
        <taxon>Oceanospirillales</taxon>
        <taxon>Oceanospirillaceae</taxon>
        <taxon>Marinobacterium</taxon>
    </lineage>
</organism>